<evidence type="ECO:0000256" key="4">
    <source>
        <dbReference type="ARBA" id="ARBA00022723"/>
    </source>
</evidence>
<evidence type="ECO:0000313" key="8">
    <source>
        <dbReference type="Proteomes" id="UP001168552"/>
    </source>
</evidence>
<dbReference type="InterPro" id="IPR006129">
    <property type="entry name" value="AdhesinB"/>
</dbReference>
<dbReference type="PRINTS" id="PR00690">
    <property type="entry name" value="ADHESNFAMILY"/>
</dbReference>
<dbReference type="InterPro" id="IPR050492">
    <property type="entry name" value="Bact_metal-bind_prot9"/>
</dbReference>
<dbReference type="SUPFAM" id="SSF53807">
    <property type="entry name" value="Helical backbone' metal receptor"/>
    <property type="match status" value="1"/>
</dbReference>
<dbReference type="RefSeq" id="WP_320002641.1">
    <property type="nucleotide sequence ID" value="NZ_JAUHJS010000001.1"/>
</dbReference>
<dbReference type="InterPro" id="IPR006128">
    <property type="entry name" value="Lipoprotein_PsaA-like"/>
</dbReference>
<dbReference type="Pfam" id="PF01297">
    <property type="entry name" value="ZnuA"/>
    <property type="match status" value="1"/>
</dbReference>
<evidence type="ECO:0000256" key="5">
    <source>
        <dbReference type="ARBA" id="ARBA00022729"/>
    </source>
</evidence>
<dbReference type="Gene3D" id="3.40.50.1980">
    <property type="entry name" value="Nitrogenase molybdenum iron protein domain"/>
    <property type="match status" value="2"/>
</dbReference>
<accession>A0ABT8F0Z0</accession>
<evidence type="ECO:0000256" key="6">
    <source>
        <dbReference type="RuleBase" id="RU003512"/>
    </source>
</evidence>
<keyword evidence="4" id="KW-0479">Metal-binding</keyword>
<comment type="subcellular location">
    <subcellularLocation>
        <location evidence="1">Cell envelope</location>
    </subcellularLocation>
</comment>
<dbReference type="PRINTS" id="PR00691">
    <property type="entry name" value="ADHESINB"/>
</dbReference>
<sequence length="316" mass="34391">MSQKQEKDMNNSVRLLQSLGLALLIALSLLACTASKENEAIKIVCTTGMLADAAQQIVGDFAEVEALMGPGVDPHLYKATQGDLQKFNQASLIIYNGLHLEGKMGEVLEKMARIKPVVAAGEGLGKERIKKVPGTEDIYDPHIWFDVALWSETVAYMTEELAKQFPQQRSQFEQNAAAYRKQLDSLHQTVAQQILSIPSEQRVLVTAHDAFTYFGDAYGIEVRGLQGISTLSEFGLKDVSDLVDFIVARKIKAVFVETSVSDKALQAVIQGCTDRGHPVRIGGSLYSDAMGAKGTPEGTYIGMVNANVSKIVEALK</sequence>
<protein>
    <submittedName>
        <fullName evidence="7">Zinc ABC transporter substrate-binding protein</fullName>
    </submittedName>
</protein>
<keyword evidence="5" id="KW-0732">Signal</keyword>
<dbReference type="PANTHER" id="PTHR42953">
    <property type="entry name" value="HIGH-AFFINITY ZINC UPTAKE SYSTEM PROTEIN ZNUA-RELATED"/>
    <property type="match status" value="1"/>
</dbReference>
<dbReference type="PANTHER" id="PTHR42953:SF1">
    <property type="entry name" value="METAL-BINDING PROTEIN HI_0362-RELATED"/>
    <property type="match status" value="1"/>
</dbReference>
<comment type="similarity">
    <text evidence="2 6">Belongs to the bacterial solute-binding protein 9 family.</text>
</comment>
<dbReference type="Proteomes" id="UP001168552">
    <property type="component" value="Unassembled WGS sequence"/>
</dbReference>
<dbReference type="PROSITE" id="PS51257">
    <property type="entry name" value="PROKAR_LIPOPROTEIN"/>
    <property type="match status" value="1"/>
</dbReference>
<keyword evidence="8" id="KW-1185">Reference proteome</keyword>
<organism evidence="7 8">
    <name type="scientific">Shiella aurantiaca</name>
    <dbReference type="NCBI Taxonomy" id="3058365"/>
    <lineage>
        <taxon>Bacteria</taxon>
        <taxon>Pseudomonadati</taxon>
        <taxon>Bacteroidota</taxon>
        <taxon>Cytophagia</taxon>
        <taxon>Cytophagales</taxon>
        <taxon>Shiellaceae</taxon>
        <taxon>Shiella</taxon>
    </lineage>
</organism>
<evidence type="ECO:0000313" key="7">
    <source>
        <dbReference type="EMBL" id="MDN4164115.1"/>
    </source>
</evidence>
<name>A0ABT8F0Z0_9BACT</name>
<dbReference type="EMBL" id="JAUHJS010000001">
    <property type="protein sequence ID" value="MDN4164115.1"/>
    <property type="molecule type" value="Genomic_DNA"/>
</dbReference>
<keyword evidence="3 6" id="KW-0813">Transport</keyword>
<evidence type="ECO:0000256" key="1">
    <source>
        <dbReference type="ARBA" id="ARBA00004196"/>
    </source>
</evidence>
<dbReference type="InterPro" id="IPR006127">
    <property type="entry name" value="ZnuA-like"/>
</dbReference>
<gene>
    <name evidence="7" type="ORF">QWY31_01315</name>
</gene>
<reference evidence="7" key="1">
    <citation type="submission" date="2023-06" db="EMBL/GenBank/DDBJ databases">
        <title>Cytophagales bacterium Strain LB-30, isolated from soil.</title>
        <authorList>
            <person name="Liu B."/>
        </authorList>
    </citation>
    <scope>NUCLEOTIDE SEQUENCE</scope>
    <source>
        <strain evidence="7">LB-30</strain>
    </source>
</reference>
<proteinExistence type="inferred from homology"/>
<comment type="caution">
    <text evidence="7">The sequence shown here is derived from an EMBL/GenBank/DDBJ whole genome shotgun (WGS) entry which is preliminary data.</text>
</comment>
<evidence type="ECO:0000256" key="3">
    <source>
        <dbReference type="ARBA" id="ARBA00022448"/>
    </source>
</evidence>
<evidence type="ECO:0000256" key="2">
    <source>
        <dbReference type="ARBA" id="ARBA00011028"/>
    </source>
</evidence>